<proteinExistence type="predicted"/>
<keyword evidence="2" id="KW-0732">Signal</keyword>
<accession>A0A174HM77</accession>
<dbReference type="Proteomes" id="UP000095362">
    <property type="component" value="Unassembled WGS sequence"/>
</dbReference>
<sequence length="165" mass="18306">MKKKLVALILIGSMALSFTACGNSSDSSKGTKESSKKTEASAETPKEEAKEEVKEPVVLTGKWEYKDDDGTWMQADITEDTITINWIMDEGNTTAVYWVGTYTAPTEYSEEYTWTSTRDKEATDSALLASLDDTKEFSYSDSSKQITYQVTVSGITKTITLEQTE</sequence>
<feature type="region of interest" description="Disordered" evidence="1">
    <location>
        <begin position="20"/>
        <end position="55"/>
    </location>
</feature>
<feature type="chain" id="PRO_5038683325" description="DUF5640 domain-containing protein" evidence="2">
    <location>
        <begin position="23"/>
        <end position="165"/>
    </location>
</feature>
<evidence type="ECO:0000313" key="3">
    <source>
        <dbReference type="EMBL" id="CUO73995.1"/>
    </source>
</evidence>
<dbReference type="PROSITE" id="PS51257">
    <property type="entry name" value="PROKAR_LIPOPROTEIN"/>
    <property type="match status" value="1"/>
</dbReference>
<feature type="compositionally biased region" description="Basic and acidic residues" evidence="1">
    <location>
        <begin position="29"/>
        <end position="55"/>
    </location>
</feature>
<evidence type="ECO:0000313" key="4">
    <source>
        <dbReference type="Proteomes" id="UP000095362"/>
    </source>
</evidence>
<dbReference type="EMBL" id="CYZK01000025">
    <property type="protein sequence ID" value="CUO73995.1"/>
    <property type="molecule type" value="Genomic_DNA"/>
</dbReference>
<protein>
    <recommendedName>
        <fullName evidence="5">DUF5640 domain-containing protein</fullName>
    </recommendedName>
</protein>
<dbReference type="PaxDb" id="410072-ERS852525_00886"/>
<dbReference type="RefSeq" id="WP_055261973.1">
    <property type="nucleotide sequence ID" value="NZ_CYZK01000025.1"/>
</dbReference>
<name>A0A174HM77_9FIRM</name>
<organism evidence="3 4">
    <name type="scientific">Coprococcus comes</name>
    <dbReference type="NCBI Taxonomy" id="410072"/>
    <lineage>
        <taxon>Bacteria</taxon>
        <taxon>Bacillati</taxon>
        <taxon>Bacillota</taxon>
        <taxon>Clostridia</taxon>
        <taxon>Lachnospirales</taxon>
        <taxon>Lachnospiraceae</taxon>
        <taxon>Coprococcus</taxon>
    </lineage>
</organism>
<evidence type="ECO:0000256" key="2">
    <source>
        <dbReference type="SAM" id="SignalP"/>
    </source>
</evidence>
<reference evidence="3 4" key="1">
    <citation type="submission" date="2015-09" db="EMBL/GenBank/DDBJ databases">
        <authorList>
            <consortium name="Pathogen Informatics"/>
        </authorList>
    </citation>
    <scope>NUCLEOTIDE SEQUENCE [LARGE SCALE GENOMIC DNA]</scope>
    <source>
        <strain evidence="3 4">2789STDY5834866</strain>
    </source>
</reference>
<evidence type="ECO:0000256" key="1">
    <source>
        <dbReference type="SAM" id="MobiDB-lite"/>
    </source>
</evidence>
<dbReference type="STRING" id="410072.ERS852525_00886"/>
<dbReference type="AlphaFoldDB" id="A0A174HM77"/>
<gene>
    <name evidence="3" type="ORF">ERS852481_02755</name>
</gene>
<evidence type="ECO:0008006" key="5">
    <source>
        <dbReference type="Google" id="ProtNLM"/>
    </source>
</evidence>
<feature type="signal peptide" evidence="2">
    <location>
        <begin position="1"/>
        <end position="22"/>
    </location>
</feature>